<comment type="caution">
    <text evidence="2">The sequence shown here is derived from an EMBL/GenBank/DDBJ whole genome shotgun (WGS) entry which is preliminary data.</text>
</comment>
<keyword evidence="3" id="KW-1185">Reference proteome</keyword>
<evidence type="ECO:0000256" key="1">
    <source>
        <dbReference type="SAM" id="MobiDB-lite"/>
    </source>
</evidence>
<dbReference type="EMBL" id="RDQH01000335">
    <property type="protein sequence ID" value="RXH88967.1"/>
    <property type="molecule type" value="Genomic_DNA"/>
</dbReference>
<accession>A0A498J2Z4</accession>
<dbReference type="Proteomes" id="UP000290289">
    <property type="component" value="Chromosome 9"/>
</dbReference>
<evidence type="ECO:0000313" key="3">
    <source>
        <dbReference type="Proteomes" id="UP000290289"/>
    </source>
</evidence>
<evidence type="ECO:0000313" key="2">
    <source>
        <dbReference type="EMBL" id="RXH88967.1"/>
    </source>
</evidence>
<protein>
    <submittedName>
        <fullName evidence="2">Uncharacterized protein</fullName>
    </submittedName>
</protein>
<feature type="region of interest" description="Disordered" evidence="1">
    <location>
        <begin position="35"/>
        <end position="59"/>
    </location>
</feature>
<proteinExistence type="predicted"/>
<sequence length="59" mass="6564">MGGAKQSRGSKRPIFVIVQVDLDIKRSQITNPDAKKALGLQDNGDRRQPFLVWSPEKGD</sequence>
<name>A0A498J2Z4_MALDO</name>
<organism evidence="2 3">
    <name type="scientific">Malus domestica</name>
    <name type="common">Apple</name>
    <name type="synonym">Pyrus malus</name>
    <dbReference type="NCBI Taxonomy" id="3750"/>
    <lineage>
        <taxon>Eukaryota</taxon>
        <taxon>Viridiplantae</taxon>
        <taxon>Streptophyta</taxon>
        <taxon>Embryophyta</taxon>
        <taxon>Tracheophyta</taxon>
        <taxon>Spermatophyta</taxon>
        <taxon>Magnoliopsida</taxon>
        <taxon>eudicotyledons</taxon>
        <taxon>Gunneridae</taxon>
        <taxon>Pentapetalae</taxon>
        <taxon>rosids</taxon>
        <taxon>fabids</taxon>
        <taxon>Rosales</taxon>
        <taxon>Rosaceae</taxon>
        <taxon>Amygdaloideae</taxon>
        <taxon>Maleae</taxon>
        <taxon>Malus</taxon>
    </lineage>
</organism>
<gene>
    <name evidence="2" type="ORF">DVH24_000566</name>
</gene>
<reference evidence="2 3" key="1">
    <citation type="submission" date="2018-10" db="EMBL/GenBank/DDBJ databases">
        <title>A high-quality apple genome assembly.</title>
        <authorList>
            <person name="Hu J."/>
        </authorList>
    </citation>
    <scope>NUCLEOTIDE SEQUENCE [LARGE SCALE GENOMIC DNA]</scope>
    <source>
        <strain evidence="3">cv. HFTH1</strain>
        <tissue evidence="2">Young leaf</tissue>
    </source>
</reference>
<dbReference type="AlphaFoldDB" id="A0A498J2Z4"/>